<feature type="domain" description="Rhodanese" evidence="1">
    <location>
        <begin position="83"/>
        <end position="106"/>
    </location>
</feature>
<dbReference type="PROSITE" id="PS50206">
    <property type="entry name" value="RHODANESE_3"/>
    <property type="match status" value="1"/>
</dbReference>
<dbReference type="EMBL" id="MN739993">
    <property type="protein sequence ID" value="QHT81979.1"/>
    <property type="molecule type" value="Genomic_DNA"/>
</dbReference>
<evidence type="ECO:0000313" key="2">
    <source>
        <dbReference type="EMBL" id="QHT81979.1"/>
    </source>
</evidence>
<dbReference type="SUPFAM" id="SSF52821">
    <property type="entry name" value="Rhodanese/Cell cycle control phosphatase"/>
    <property type="match status" value="1"/>
</dbReference>
<reference evidence="2" key="1">
    <citation type="journal article" date="2020" name="Nature">
        <title>Giant virus diversity and host interactions through global metagenomics.</title>
        <authorList>
            <person name="Schulz F."/>
            <person name="Roux S."/>
            <person name="Paez-Espino D."/>
            <person name="Jungbluth S."/>
            <person name="Walsh D.A."/>
            <person name="Denef V.J."/>
            <person name="McMahon K.D."/>
            <person name="Konstantinidis K.T."/>
            <person name="Eloe-Fadrosh E.A."/>
            <person name="Kyrpides N.C."/>
            <person name="Woyke T."/>
        </authorList>
    </citation>
    <scope>NUCLEOTIDE SEQUENCE</scope>
    <source>
        <strain evidence="2">GVMAG-M-3300023184-160</strain>
    </source>
</reference>
<dbReference type="AlphaFoldDB" id="A0A6C0HNB8"/>
<dbReference type="InterPro" id="IPR001763">
    <property type="entry name" value="Rhodanese-like_dom"/>
</dbReference>
<dbReference type="InterPro" id="IPR036873">
    <property type="entry name" value="Rhodanese-like_dom_sf"/>
</dbReference>
<evidence type="ECO:0000259" key="1">
    <source>
        <dbReference type="PROSITE" id="PS50206"/>
    </source>
</evidence>
<proteinExistence type="predicted"/>
<accession>A0A6C0HNB8</accession>
<sequence length="132" mass="15512">MGNVFSSFETIQFKELQSLIETDILLLNTLSHEHQSYLIYGTLCASKETDQMNFYLKNNRSIEIILYGKDHLDRSMIEKYNQLKQLGFSRIRIYFGGLFEWALLQDIYGPTLFKTHGTVKDPLDVFYLNKKN</sequence>
<protein>
    <recommendedName>
        <fullName evidence="1">Rhodanese domain-containing protein</fullName>
    </recommendedName>
</protein>
<organism evidence="2">
    <name type="scientific">viral metagenome</name>
    <dbReference type="NCBI Taxonomy" id="1070528"/>
    <lineage>
        <taxon>unclassified sequences</taxon>
        <taxon>metagenomes</taxon>
        <taxon>organismal metagenomes</taxon>
    </lineage>
</organism>
<name>A0A6C0HNB8_9ZZZZ</name>